<sequence>IISHSSNSDISQNSSLFNFGNTIIGTDTPPRLNPHLVPFITSSSEIPKNSGPIRFTESNPLIISSSSDSNFQTAGSASNFGASLISSIRRRGMI</sequence>
<protein>
    <submittedName>
        <fullName evidence="1">Uncharacterized protein</fullName>
    </submittedName>
</protein>
<accession>A0A7J7LAU6</accession>
<evidence type="ECO:0000313" key="1">
    <source>
        <dbReference type="EMBL" id="KAF6139678.1"/>
    </source>
</evidence>
<proteinExistence type="predicted"/>
<gene>
    <name evidence="1" type="ORF">GIB67_002483</name>
</gene>
<name>A0A7J7LAU6_9MAGN</name>
<organism evidence="1 2">
    <name type="scientific">Kingdonia uniflora</name>
    <dbReference type="NCBI Taxonomy" id="39325"/>
    <lineage>
        <taxon>Eukaryota</taxon>
        <taxon>Viridiplantae</taxon>
        <taxon>Streptophyta</taxon>
        <taxon>Embryophyta</taxon>
        <taxon>Tracheophyta</taxon>
        <taxon>Spermatophyta</taxon>
        <taxon>Magnoliopsida</taxon>
        <taxon>Ranunculales</taxon>
        <taxon>Circaeasteraceae</taxon>
        <taxon>Kingdonia</taxon>
    </lineage>
</organism>
<reference evidence="1 2" key="1">
    <citation type="journal article" date="2020" name="IScience">
        <title>Genome Sequencing of the Endangered Kingdonia uniflora (Circaeasteraceae, Ranunculales) Reveals Potential Mechanisms of Evolutionary Specialization.</title>
        <authorList>
            <person name="Sun Y."/>
            <person name="Deng T."/>
            <person name="Zhang A."/>
            <person name="Moore M.J."/>
            <person name="Landis J.B."/>
            <person name="Lin N."/>
            <person name="Zhang H."/>
            <person name="Zhang X."/>
            <person name="Huang J."/>
            <person name="Zhang X."/>
            <person name="Sun H."/>
            <person name="Wang H."/>
        </authorList>
    </citation>
    <scope>NUCLEOTIDE SEQUENCE [LARGE SCALE GENOMIC DNA]</scope>
    <source>
        <strain evidence="1">TB1705</strain>
        <tissue evidence="1">Leaf</tissue>
    </source>
</reference>
<evidence type="ECO:0000313" key="2">
    <source>
        <dbReference type="Proteomes" id="UP000541444"/>
    </source>
</evidence>
<dbReference type="Proteomes" id="UP000541444">
    <property type="component" value="Unassembled WGS sequence"/>
</dbReference>
<keyword evidence="2" id="KW-1185">Reference proteome</keyword>
<feature type="non-terminal residue" evidence="1">
    <location>
        <position position="1"/>
    </location>
</feature>
<dbReference type="EMBL" id="JACGCM010002459">
    <property type="protein sequence ID" value="KAF6139678.1"/>
    <property type="molecule type" value="Genomic_DNA"/>
</dbReference>
<comment type="caution">
    <text evidence="1">The sequence shown here is derived from an EMBL/GenBank/DDBJ whole genome shotgun (WGS) entry which is preliminary data.</text>
</comment>
<dbReference type="AlphaFoldDB" id="A0A7J7LAU6"/>